<proteinExistence type="predicted"/>
<name>A0A2P2NYJ9_RHIMU</name>
<reference evidence="1" key="1">
    <citation type="submission" date="2018-02" db="EMBL/GenBank/DDBJ databases">
        <title>Rhizophora mucronata_Transcriptome.</title>
        <authorList>
            <person name="Meera S.P."/>
            <person name="Sreeshan A."/>
            <person name="Augustine A."/>
        </authorList>
    </citation>
    <scope>NUCLEOTIDE SEQUENCE</scope>
    <source>
        <tissue evidence="1">Leaf</tissue>
    </source>
</reference>
<organism evidence="1">
    <name type="scientific">Rhizophora mucronata</name>
    <name type="common">Asiatic mangrove</name>
    <dbReference type="NCBI Taxonomy" id="61149"/>
    <lineage>
        <taxon>Eukaryota</taxon>
        <taxon>Viridiplantae</taxon>
        <taxon>Streptophyta</taxon>
        <taxon>Embryophyta</taxon>
        <taxon>Tracheophyta</taxon>
        <taxon>Spermatophyta</taxon>
        <taxon>Magnoliopsida</taxon>
        <taxon>eudicotyledons</taxon>
        <taxon>Gunneridae</taxon>
        <taxon>Pentapetalae</taxon>
        <taxon>rosids</taxon>
        <taxon>fabids</taxon>
        <taxon>Malpighiales</taxon>
        <taxon>Rhizophoraceae</taxon>
        <taxon>Rhizophora</taxon>
    </lineage>
</organism>
<accession>A0A2P2NYJ9</accession>
<dbReference type="AlphaFoldDB" id="A0A2P2NYJ9"/>
<protein>
    <submittedName>
        <fullName evidence="1">Uncharacterized protein</fullName>
    </submittedName>
</protein>
<dbReference type="EMBL" id="GGEC01066987">
    <property type="protein sequence ID" value="MBX47471.1"/>
    <property type="molecule type" value="Transcribed_RNA"/>
</dbReference>
<sequence>MSKLIVRNNYTRKSNSVVNETFCSISYTCIVGKDNRTSKMMLAHKFVQNWLLISCHERWHSMMIHRQKQEAYGKGKL</sequence>
<evidence type="ECO:0000313" key="1">
    <source>
        <dbReference type="EMBL" id="MBX47471.1"/>
    </source>
</evidence>